<evidence type="ECO:0000313" key="3">
    <source>
        <dbReference type="Proteomes" id="UP000076154"/>
    </source>
</evidence>
<dbReference type="Proteomes" id="UP000076154">
    <property type="component" value="Unassembled WGS sequence"/>
</dbReference>
<dbReference type="InParanoid" id="A0A369JML1"/>
<feature type="region of interest" description="Disordered" evidence="1">
    <location>
        <begin position="1"/>
        <end position="23"/>
    </location>
</feature>
<keyword evidence="3" id="KW-1185">Reference proteome</keyword>
<name>A0A369JML1_HYPMA</name>
<sequence>MLQIPRSAPQTHHSNSALTPLSQRINTGAVPHLVERRLTLANCADHLYSKQRIPSRHGIIQFESSGKAYFNPWRPGAIVPVPQRRT</sequence>
<comment type="caution">
    <text evidence="2">The sequence shown here is derived from an EMBL/GenBank/DDBJ whole genome shotgun (WGS) entry which is preliminary data.</text>
</comment>
<gene>
    <name evidence="2" type="ORF">Hypma_012091</name>
</gene>
<protein>
    <submittedName>
        <fullName evidence="2">Uncharacterized protein</fullName>
    </submittedName>
</protein>
<organism evidence="2 3">
    <name type="scientific">Hypsizygus marmoreus</name>
    <name type="common">White beech mushroom</name>
    <name type="synonym">Agaricus marmoreus</name>
    <dbReference type="NCBI Taxonomy" id="39966"/>
    <lineage>
        <taxon>Eukaryota</taxon>
        <taxon>Fungi</taxon>
        <taxon>Dikarya</taxon>
        <taxon>Basidiomycota</taxon>
        <taxon>Agaricomycotina</taxon>
        <taxon>Agaricomycetes</taxon>
        <taxon>Agaricomycetidae</taxon>
        <taxon>Agaricales</taxon>
        <taxon>Tricholomatineae</taxon>
        <taxon>Lyophyllaceae</taxon>
        <taxon>Hypsizygus</taxon>
    </lineage>
</organism>
<reference evidence="2" key="1">
    <citation type="submission" date="2018-04" db="EMBL/GenBank/DDBJ databases">
        <title>Whole genome sequencing of Hypsizygus marmoreus.</title>
        <authorList>
            <person name="Choi I.-G."/>
            <person name="Min B."/>
            <person name="Kim J.-G."/>
            <person name="Kim S."/>
            <person name="Oh Y.-L."/>
            <person name="Kong W.-S."/>
            <person name="Park H."/>
            <person name="Jeong J."/>
            <person name="Song E.-S."/>
        </authorList>
    </citation>
    <scope>NUCLEOTIDE SEQUENCE [LARGE SCALE GENOMIC DNA]</scope>
    <source>
        <strain evidence="2">51987-8</strain>
    </source>
</reference>
<evidence type="ECO:0000313" key="2">
    <source>
        <dbReference type="EMBL" id="RDB20634.1"/>
    </source>
</evidence>
<accession>A0A369JML1</accession>
<feature type="compositionally biased region" description="Polar residues" evidence="1">
    <location>
        <begin position="8"/>
        <end position="23"/>
    </location>
</feature>
<evidence type="ECO:0000256" key="1">
    <source>
        <dbReference type="SAM" id="MobiDB-lite"/>
    </source>
</evidence>
<dbReference type="EMBL" id="LUEZ02000058">
    <property type="protein sequence ID" value="RDB20634.1"/>
    <property type="molecule type" value="Genomic_DNA"/>
</dbReference>
<dbReference type="AlphaFoldDB" id="A0A369JML1"/>
<proteinExistence type="predicted"/>